<feature type="region of interest" description="Disordered" evidence="1">
    <location>
        <begin position="94"/>
        <end position="145"/>
    </location>
</feature>
<dbReference type="EMBL" id="BAAAHG010000046">
    <property type="protein sequence ID" value="GAA0924924.1"/>
    <property type="molecule type" value="Genomic_DNA"/>
</dbReference>
<gene>
    <name evidence="2" type="ORF">GCM10009549_45710</name>
</gene>
<evidence type="ECO:0000313" key="2">
    <source>
        <dbReference type="EMBL" id="GAA0924924.1"/>
    </source>
</evidence>
<keyword evidence="3" id="KW-1185">Reference proteome</keyword>
<sequence>MTLHRAVACDAADRAGLLVAVHGDDEWGFEDDALVVFRLTIAAPEYGPAGERLWPVLDTVTGLRQDDPAAIADHPAVQDLTASLLAQSRLTRPAVDGGTEAADAADDGPRCAGCGCTEKRPCPGGRSGTPPTPKAGIRAVPTSGR</sequence>
<dbReference type="RefSeq" id="WP_344052789.1">
    <property type="nucleotide sequence ID" value="NZ_BAAAHG010000046.1"/>
</dbReference>
<comment type="caution">
    <text evidence="2">The sequence shown here is derived from an EMBL/GenBank/DDBJ whole genome shotgun (WGS) entry which is preliminary data.</text>
</comment>
<dbReference type="Proteomes" id="UP001501005">
    <property type="component" value="Unassembled WGS sequence"/>
</dbReference>
<accession>A0ABN1PAE7</accession>
<organism evidence="2 3">
    <name type="scientific">Streptomyces thermoalcalitolerans</name>
    <dbReference type="NCBI Taxonomy" id="65605"/>
    <lineage>
        <taxon>Bacteria</taxon>
        <taxon>Bacillati</taxon>
        <taxon>Actinomycetota</taxon>
        <taxon>Actinomycetes</taxon>
        <taxon>Kitasatosporales</taxon>
        <taxon>Streptomycetaceae</taxon>
        <taxon>Streptomyces</taxon>
    </lineage>
</organism>
<protein>
    <submittedName>
        <fullName evidence="2">Uncharacterized protein</fullName>
    </submittedName>
</protein>
<reference evidence="2 3" key="1">
    <citation type="journal article" date="2019" name="Int. J. Syst. Evol. Microbiol.">
        <title>The Global Catalogue of Microorganisms (GCM) 10K type strain sequencing project: providing services to taxonomists for standard genome sequencing and annotation.</title>
        <authorList>
            <consortium name="The Broad Institute Genomics Platform"/>
            <consortium name="The Broad Institute Genome Sequencing Center for Infectious Disease"/>
            <person name="Wu L."/>
            <person name="Ma J."/>
        </authorList>
    </citation>
    <scope>NUCLEOTIDE SEQUENCE [LARGE SCALE GENOMIC DNA]</scope>
    <source>
        <strain evidence="2 3">JCM 10673</strain>
    </source>
</reference>
<evidence type="ECO:0000313" key="3">
    <source>
        <dbReference type="Proteomes" id="UP001501005"/>
    </source>
</evidence>
<evidence type="ECO:0000256" key="1">
    <source>
        <dbReference type="SAM" id="MobiDB-lite"/>
    </source>
</evidence>
<proteinExistence type="predicted"/>
<name>A0ABN1PAE7_9ACTN</name>